<sequence length="174" mass="19372">MITCCPLDATGDKRLPLKADRWQPFEAEEDAKEGGYLLKYGGVANGRRDCRFDERMKWSEGSGLYTTTELTQQWTVHPVCTIPGAQCLRCPGVRVGWRDVYDHPRPEMLDGTCHLRAQLGSQAPPFVIPFCPMKDLLCVCVCAPHPRVSRVNSCGLSAMSKVTRPGVSRFTPES</sequence>
<evidence type="ECO:0000313" key="2">
    <source>
        <dbReference type="Proteomes" id="UP000245119"/>
    </source>
</evidence>
<proteinExistence type="predicted"/>
<dbReference type="EMBL" id="PZQS01000005">
    <property type="protein sequence ID" value="PVD30404.1"/>
    <property type="molecule type" value="Genomic_DNA"/>
</dbReference>
<protein>
    <submittedName>
        <fullName evidence="1">Uncharacterized protein</fullName>
    </submittedName>
</protein>
<keyword evidence="2" id="KW-1185">Reference proteome</keyword>
<dbReference type="Proteomes" id="UP000245119">
    <property type="component" value="Linkage Group LG5"/>
</dbReference>
<dbReference type="AlphaFoldDB" id="A0A2T7PAF6"/>
<gene>
    <name evidence="1" type="ORF">C0Q70_09670</name>
</gene>
<evidence type="ECO:0000313" key="1">
    <source>
        <dbReference type="EMBL" id="PVD30404.1"/>
    </source>
</evidence>
<name>A0A2T7PAF6_POMCA</name>
<organism evidence="1 2">
    <name type="scientific">Pomacea canaliculata</name>
    <name type="common">Golden apple snail</name>
    <dbReference type="NCBI Taxonomy" id="400727"/>
    <lineage>
        <taxon>Eukaryota</taxon>
        <taxon>Metazoa</taxon>
        <taxon>Spiralia</taxon>
        <taxon>Lophotrochozoa</taxon>
        <taxon>Mollusca</taxon>
        <taxon>Gastropoda</taxon>
        <taxon>Caenogastropoda</taxon>
        <taxon>Architaenioglossa</taxon>
        <taxon>Ampullarioidea</taxon>
        <taxon>Ampullariidae</taxon>
        <taxon>Pomacea</taxon>
    </lineage>
</organism>
<comment type="caution">
    <text evidence="1">The sequence shown here is derived from an EMBL/GenBank/DDBJ whole genome shotgun (WGS) entry which is preliminary data.</text>
</comment>
<reference evidence="1 2" key="1">
    <citation type="submission" date="2018-04" db="EMBL/GenBank/DDBJ databases">
        <title>The genome of golden apple snail Pomacea canaliculata provides insight into stress tolerance and invasive adaptation.</title>
        <authorList>
            <person name="Liu C."/>
            <person name="Liu B."/>
            <person name="Ren Y."/>
            <person name="Zhang Y."/>
            <person name="Wang H."/>
            <person name="Li S."/>
            <person name="Jiang F."/>
            <person name="Yin L."/>
            <person name="Zhang G."/>
            <person name="Qian W."/>
            <person name="Fan W."/>
        </authorList>
    </citation>
    <scope>NUCLEOTIDE SEQUENCE [LARGE SCALE GENOMIC DNA]</scope>
    <source>
        <strain evidence="1">SZHN2017</strain>
        <tissue evidence="1">Muscle</tissue>
    </source>
</reference>
<accession>A0A2T7PAF6</accession>